<evidence type="ECO:0000313" key="1">
    <source>
        <dbReference type="EMBL" id="CAE8613989.1"/>
    </source>
</evidence>
<dbReference type="InterPro" id="IPR036875">
    <property type="entry name" value="Znf_CCHC_sf"/>
</dbReference>
<evidence type="ECO:0000313" key="3">
    <source>
        <dbReference type="EMBL" id="CAE8682526.1"/>
    </source>
</evidence>
<dbReference type="EMBL" id="CAJNNV010025349">
    <property type="protein sequence ID" value="CAE8613989.1"/>
    <property type="molecule type" value="Genomic_DNA"/>
</dbReference>
<dbReference type="Proteomes" id="UP000654075">
    <property type="component" value="Unassembled WGS sequence"/>
</dbReference>
<dbReference type="GO" id="GO:0008270">
    <property type="term" value="F:zinc ion binding"/>
    <property type="evidence" value="ECO:0007669"/>
    <property type="project" value="InterPro"/>
</dbReference>
<dbReference type="AlphaFoldDB" id="A0A813FP96"/>
<keyword evidence="4" id="KW-1185">Reference proteome</keyword>
<name>A0A813FP96_POLGL</name>
<evidence type="ECO:0000313" key="2">
    <source>
        <dbReference type="EMBL" id="CAE8677770.1"/>
    </source>
</evidence>
<protein>
    <submittedName>
        <fullName evidence="1">Uncharacterized protein</fullName>
    </submittedName>
</protein>
<organism evidence="1 4">
    <name type="scientific">Polarella glacialis</name>
    <name type="common">Dinoflagellate</name>
    <dbReference type="NCBI Taxonomy" id="89957"/>
    <lineage>
        <taxon>Eukaryota</taxon>
        <taxon>Sar</taxon>
        <taxon>Alveolata</taxon>
        <taxon>Dinophyceae</taxon>
        <taxon>Suessiales</taxon>
        <taxon>Suessiaceae</taxon>
        <taxon>Polarella</taxon>
    </lineage>
</organism>
<dbReference type="Proteomes" id="UP000626109">
    <property type="component" value="Unassembled WGS sequence"/>
</dbReference>
<dbReference type="SUPFAM" id="SSF57756">
    <property type="entry name" value="Retrovirus zinc finger-like domains"/>
    <property type="match status" value="1"/>
</dbReference>
<dbReference type="GO" id="GO:0003676">
    <property type="term" value="F:nucleic acid binding"/>
    <property type="evidence" value="ECO:0007669"/>
    <property type="project" value="InterPro"/>
</dbReference>
<reference evidence="1" key="1">
    <citation type="submission" date="2021-02" db="EMBL/GenBank/DDBJ databases">
        <authorList>
            <person name="Dougan E. K."/>
            <person name="Rhodes N."/>
            <person name="Thang M."/>
            <person name="Chan C."/>
        </authorList>
    </citation>
    <scope>NUCLEOTIDE SEQUENCE</scope>
</reference>
<evidence type="ECO:0000313" key="4">
    <source>
        <dbReference type="Proteomes" id="UP000654075"/>
    </source>
</evidence>
<dbReference type="EMBL" id="CAJNNW010025608">
    <property type="protein sequence ID" value="CAE8677770.1"/>
    <property type="molecule type" value="Genomic_DNA"/>
</dbReference>
<accession>A0A813FP96</accession>
<proteinExistence type="predicted"/>
<gene>
    <name evidence="1" type="ORF">PGLA1383_LOCUS31726</name>
    <name evidence="2" type="ORF">PGLA2088_LOCUS20451</name>
    <name evidence="3" type="ORF">PGLA2088_LOCUS22990</name>
</gene>
<comment type="caution">
    <text evidence="1">The sequence shown here is derived from an EMBL/GenBank/DDBJ whole genome shotgun (WGS) entry which is preliminary data.</text>
</comment>
<dbReference type="EMBL" id="CAJNNW010026080">
    <property type="protein sequence ID" value="CAE8682526.1"/>
    <property type="molecule type" value="Genomic_DNA"/>
</dbReference>
<sequence>MLRSAWQAYFEAQASGADGEVAFHEQVDLNLQASGGRTALEQEVFDLRTSKQRTVQCQVCHKIGHGMVDCPKGFRKLSDIERYAKAYQMKWQPEANVYPM</sequence>